<evidence type="ECO:0000256" key="11">
    <source>
        <dbReference type="ARBA" id="ARBA00023316"/>
    </source>
</evidence>
<dbReference type="InterPro" id="IPR001967">
    <property type="entry name" value="Peptidase_S11_N"/>
</dbReference>
<dbReference type="InterPro" id="IPR015956">
    <property type="entry name" value="Peniciliin-bd_prot_C_sf"/>
</dbReference>
<dbReference type="EC" id="3.4.16.4" evidence="4"/>
<accession>A0ABN1A4V8</accession>
<dbReference type="PRINTS" id="PR00725">
    <property type="entry name" value="DADACBPTASE1"/>
</dbReference>
<dbReference type="InterPro" id="IPR037167">
    <property type="entry name" value="Peptidase_S11_C_sf"/>
</dbReference>
<evidence type="ECO:0000256" key="10">
    <source>
        <dbReference type="ARBA" id="ARBA00022984"/>
    </source>
</evidence>
<feature type="chain" id="PRO_5045200546" description="serine-type D-Ala-D-Ala carboxypeptidase" evidence="14">
    <location>
        <begin position="29"/>
        <end position="439"/>
    </location>
</feature>
<comment type="pathway">
    <text evidence="2">Cell wall biogenesis; peptidoglycan biosynthesis.</text>
</comment>
<dbReference type="Gene3D" id="2.60.410.10">
    <property type="entry name" value="D-Ala-D-Ala carboxypeptidase, C-terminal domain"/>
    <property type="match status" value="1"/>
</dbReference>
<evidence type="ECO:0000256" key="3">
    <source>
        <dbReference type="ARBA" id="ARBA00007164"/>
    </source>
</evidence>
<proteinExistence type="inferred from homology"/>
<evidence type="ECO:0000256" key="8">
    <source>
        <dbReference type="ARBA" id="ARBA00022801"/>
    </source>
</evidence>
<evidence type="ECO:0000313" key="16">
    <source>
        <dbReference type="EMBL" id="GAA0467618.1"/>
    </source>
</evidence>
<evidence type="ECO:0000313" key="17">
    <source>
        <dbReference type="Proteomes" id="UP001500740"/>
    </source>
</evidence>
<dbReference type="Pfam" id="PF00768">
    <property type="entry name" value="Peptidase_S11"/>
    <property type="match status" value="1"/>
</dbReference>
<gene>
    <name evidence="16" type="primary">dacA</name>
    <name evidence="16" type="ORF">GCM10008935_24450</name>
</gene>
<reference evidence="16 17" key="1">
    <citation type="journal article" date="2019" name="Int. J. Syst. Evol. Microbiol.">
        <title>The Global Catalogue of Microorganisms (GCM) 10K type strain sequencing project: providing services to taxonomists for standard genome sequencing and annotation.</title>
        <authorList>
            <consortium name="The Broad Institute Genomics Platform"/>
            <consortium name="The Broad Institute Genome Sequencing Center for Infectious Disease"/>
            <person name="Wu L."/>
            <person name="Ma J."/>
        </authorList>
    </citation>
    <scope>NUCLEOTIDE SEQUENCE [LARGE SCALE GENOMIC DNA]</scope>
    <source>
        <strain evidence="16 17">JCM 14193</strain>
    </source>
</reference>
<dbReference type="SUPFAM" id="SSF56601">
    <property type="entry name" value="beta-lactamase/transpeptidase-like"/>
    <property type="match status" value="1"/>
</dbReference>
<comment type="similarity">
    <text evidence="3 13">Belongs to the peptidase S11 family.</text>
</comment>
<name>A0ABN1A4V8_9BACI</name>
<keyword evidence="6" id="KW-0645">Protease</keyword>
<comment type="catalytic activity">
    <reaction evidence="12">
        <text>Preferential cleavage: (Ac)2-L-Lys-D-Ala-|-D-Ala. Also transpeptidation of peptidyl-alanyl moieties that are N-acyl substituents of D-alanine.</text>
        <dbReference type="EC" id="3.4.16.4"/>
    </reaction>
</comment>
<evidence type="ECO:0000256" key="14">
    <source>
        <dbReference type="SAM" id="SignalP"/>
    </source>
</evidence>
<evidence type="ECO:0000256" key="7">
    <source>
        <dbReference type="ARBA" id="ARBA00022729"/>
    </source>
</evidence>
<evidence type="ECO:0000256" key="5">
    <source>
        <dbReference type="ARBA" id="ARBA00022645"/>
    </source>
</evidence>
<dbReference type="PANTHER" id="PTHR21581">
    <property type="entry name" value="D-ALANYL-D-ALANINE CARBOXYPEPTIDASE"/>
    <property type="match status" value="1"/>
</dbReference>
<dbReference type="Pfam" id="PF07943">
    <property type="entry name" value="PBP5_C"/>
    <property type="match status" value="1"/>
</dbReference>
<keyword evidence="11" id="KW-0961">Cell wall biogenesis/degradation</keyword>
<evidence type="ECO:0000259" key="15">
    <source>
        <dbReference type="SMART" id="SM00936"/>
    </source>
</evidence>
<evidence type="ECO:0000256" key="4">
    <source>
        <dbReference type="ARBA" id="ARBA00012448"/>
    </source>
</evidence>
<keyword evidence="17" id="KW-1185">Reference proteome</keyword>
<evidence type="ECO:0000256" key="2">
    <source>
        <dbReference type="ARBA" id="ARBA00004752"/>
    </source>
</evidence>
<dbReference type="Gene3D" id="3.40.710.10">
    <property type="entry name" value="DD-peptidase/beta-lactamase superfamily"/>
    <property type="match status" value="1"/>
</dbReference>
<evidence type="ECO:0000256" key="6">
    <source>
        <dbReference type="ARBA" id="ARBA00022670"/>
    </source>
</evidence>
<evidence type="ECO:0000256" key="9">
    <source>
        <dbReference type="ARBA" id="ARBA00022960"/>
    </source>
</evidence>
<organism evidence="16 17">
    <name type="scientific">Alkalibacillus silvisoli</name>
    <dbReference type="NCBI Taxonomy" id="392823"/>
    <lineage>
        <taxon>Bacteria</taxon>
        <taxon>Bacillati</taxon>
        <taxon>Bacillota</taxon>
        <taxon>Bacilli</taxon>
        <taxon>Bacillales</taxon>
        <taxon>Bacillaceae</taxon>
        <taxon>Alkalibacillus</taxon>
    </lineage>
</organism>
<feature type="domain" description="Peptidase S11 D-Ala-D-Ala carboxypeptidase A C-terminal" evidence="15">
    <location>
        <begin position="302"/>
        <end position="412"/>
    </location>
</feature>
<comment type="function">
    <text evidence="1">Removes C-terminal D-alanyl residues from sugar-peptide cell wall precursors.</text>
</comment>
<dbReference type="EMBL" id="BAAACZ010000019">
    <property type="protein sequence ID" value="GAA0467618.1"/>
    <property type="molecule type" value="Genomic_DNA"/>
</dbReference>
<keyword evidence="10" id="KW-0573">Peptidoglycan synthesis</keyword>
<dbReference type="SMART" id="SM00936">
    <property type="entry name" value="PBP5_C"/>
    <property type="match status" value="1"/>
</dbReference>
<comment type="caution">
    <text evidence="16">The sequence shown here is derived from an EMBL/GenBank/DDBJ whole genome shotgun (WGS) entry which is preliminary data.</text>
</comment>
<keyword evidence="8" id="KW-0378">Hydrolase</keyword>
<evidence type="ECO:0000256" key="1">
    <source>
        <dbReference type="ARBA" id="ARBA00003217"/>
    </source>
</evidence>
<dbReference type="InterPro" id="IPR012907">
    <property type="entry name" value="Peptidase_S11_C"/>
</dbReference>
<sequence length="439" mass="48257">MKQSRKFIMITIMAVFLFGSLLGTPVTAQAEVDTEAESAILVDAETGDILFSKDADIALPPASMTKVMTEYLVLEAVENGEISWDTTTEISDYAFSISANNTFSGVGLRLDHEYTVKELYDAMAIYSDNATSIALAELVAGSEGEFVQMMNDKAEDMGLPDAQFVNSTGLSNSHLGENYPEGTDPDADNLISARSMAILAYNLVNDYPEALEVSSVPTQEFEGHEMLNFNWMLPGMPGHIAQYTYEGLDGLKTGFTELAGYTFTGTAERDGTRLISVVMRTDSVEARFAETQKILDYGFEHFSKEMLYEEGYQVDDESTLSIVKGKENEVEIASGEPIESMIKNGEEDLYSVQLELDEEVLNDEGALEAPVEEGLEVGQLVLTYEGELDYGNLTSDDATISVPVYTADEVERSNWFMLILQAIGDFFVGLFNSIKGIFT</sequence>
<dbReference type="SUPFAM" id="SSF69189">
    <property type="entry name" value="Penicillin-binding protein associated domain"/>
    <property type="match status" value="1"/>
</dbReference>
<dbReference type="RefSeq" id="WP_343783926.1">
    <property type="nucleotide sequence ID" value="NZ_BAAACZ010000019.1"/>
</dbReference>
<dbReference type="Proteomes" id="UP001500740">
    <property type="component" value="Unassembled WGS sequence"/>
</dbReference>
<evidence type="ECO:0000256" key="12">
    <source>
        <dbReference type="ARBA" id="ARBA00034000"/>
    </source>
</evidence>
<dbReference type="InterPro" id="IPR012338">
    <property type="entry name" value="Beta-lactam/transpept-like"/>
</dbReference>
<dbReference type="InterPro" id="IPR018044">
    <property type="entry name" value="Peptidase_S11"/>
</dbReference>
<feature type="signal peptide" evidence="14">
    <location>
        <begin position="1"/>
        <end position="28"/>
    </location>
</feature>
<keyword evidence="5 16" id="KW-0121">Carboxypeptidase</keyword>
<dbReference type="GO" id="GO:0004180">
    <property type="term" value="F:carboxypeptidase activity"/>
    <property type="evidence" value="ECO:0007669"/>
    <property type="project" value="UniProtKB-KW"/>
</dbReference>
<evidence type="ECO:0000256" key="13">
    <source>
        <dbReference type="RuleBase" id="RU004016"/>
    </source>
</evidence>
<keyword evidence="9" id="KW-0133">Cell shape</keyword>
<protein>
    <recommendedName>
        <fullName evidence="4">serine-type D-Ala-D-Ala carboxypeptidase</fullName>
        <ecNumber evidence="4">3.4.16.4</ecNumber>
    </recommendedName>
</protein>
<dbReference type="PANTHER" id="PTHR21581:SF11">
    <property type="entry name" value="D-ALANYL-D-ALANINE CARBOXYPEPTIDASE DACA"/>
    <property type="match status" value="1"/>
</dbReference>
<keyword evidence="7 14" id="KW-0732">Signal</keyword>